<keyword evidence="2" id="KW-1185">Reference proteome</keyword>
<reference evidence="1" key="1">
    <citation type="submission" date="2013-05" db="EMBL/GenBank/DDBJ databases">
        <authorList>
            <person name="Yim A.K.Y."/>
            <person name="Chan T.F."/>
            <person name="Ji K.M."/>
            <person name="Liu X.Y."/>
            <person name="Zhou J.W."/>
            <person name="Li R.Q."/>
            <person name="Yang K.Y."/>
            <person name="Li J."/>
            <person name="Li M."/>
            <person name="Law P.T.W."/>
            <person name="Wu Y.L."/>
            <person name="Cai Z.L."/>
            <person name="Qin H."/>
            <person name="Bao Y."/>
            <person name="Leung R.K.K."/>
            <person name="Ng P.K.S."/>
            <person name="Zou J."/>
            <person name="Zhong X.J."/>
            <person name="Ran P.X."/>
            <person name="Zhong N.S."/>
            <person name="Liu Z.G."/>
            <person name="Tsui S.K.W."/>
        </authorList>
    </citation>
    <scope>NUCLEOTIDE SEQUENCE</scope>
    <source>
        <strain evidence="1">Derf</strain>
        <tissue evidence="1">Whole organism</tissue>
    </source>
</reference>
<accession>A0A922KZG3</accession>
<reference evidence="1" key="2">
    <citation type="journal article" date="2022" name="Res Sq">
        <title>Comparative Genomics Reveals Insights into the Divergent Evolution of Astigmatic Mites and Household Pest Adaptations.</title>
        <authorList>
            <person name="Xiong Q."/>
            <person name="Wan A.T.-Y."/>
            <person name="Liu X.-Y."/>
            <person name="Fung C.S.-H."/>
            <person name="Xiao X."/>
            <person name="Malainual N."/>
            <person name="Hou J."/>
            <person name="Wang L."/>
            <person name="Wang M."/>
            <person name="Yang K."/>
            <person name="Cui Y."/>
            <person name="Leung E."/>
            <person name="Nong W."/>
            <person name="Shin S.-K."/>
            <person name="Au S."/>
            <person name="Jeong K.Y."/>
            <person name="Chew F.T."/>
            <person name="Hui J."/>
            <person name="Leung T.F."/>
            <person name="Tungtrongchitr A."/>
            <person name="Zhong N."/>
            <person name="Liu Z."/>
            <person name="Tsui S."/>
        </authorList>
    </citation>
    <scope>NUCLEOTIDE SEQUENCE</scope>
    <source>
        <strain evidence="1">Derf</strain>
        <tissue evidence="1">Whole organism</tissue>
    </source>
</reference>
<name>A0A922KZG3_DERFA</name>
<dbReference type="AlphaFoldDB" id="A0A922KZG3"/>
<evidence type="ECO:0000313" key="1">
    <source>
        <dbReference type="EMBL" id="KAH9501001.1"/>
    </source>
</evidence>
<sequence>MIIKHMKTDQISGFIDYHFKIYSRNETKKIFINTDRVDVIEQKILMLLALNMADIYIHDY</sequence>
<proteinExistence type="predicted"/>
<evidence type="ECO:0000313" key="2">
    <source>
        <dbReference type="Proteomes" id="UP000790347"/>
    </source>
</evidence>
<dbReference type="Proteomes" id="UP000790347">
    <property type="component" value="Unassembled WGS sequence"/>
</dbReference>
<protein>
    <submittedName>
        <fullName evidence="1">Uncharacterized protein</fullName>
    </submittedName>
</protein>
<comment type="caution">
    <text evidence="1">The sequence shown here is derived from an EMBL/GenBank/DDBJ whole genome shotgun (WGS) entry which is preliminary data.</text>
</comment>
<dbReference type="EMBL" id="ASGP02000006">
    <property type="protein sequence ID" value="KAH9501001.1"/>
    <property type="molecule type" value="Genomic_DNA"/>
</dbReference>
<gene>
    <name evidence="1" type="ORF">DERF_011874</name>
</gene>
<organism evidence="1 2">
    <name type="scientific">Dermatophagoides farinae</name>
    <name type="common">American house dust mite</name>
    <dbReference type="NCBI Taxonomy" id="6954"/>
    <lineage>
        <taxon>Eukaryota</taxon>
        <taxon>Metazoa</taxon>
        <taxon>Ecdysozoa</taxon>
        <taxon>Arthropoda</taxon>
        <taxon>Chelicerata</taxon>
        <taxon>Arachnida</taxon>
        <taxon>Acari</taxon>
        <taxon>Acariformes</taxon>
        <taxon>Sarcoptiformes</taxon>
        <taxon>Astigmata</taxon>
        <taxon>Psoroptidia</taxon>
        <taxon>Analgoidea</taxon>
        <taxon>Pyroglyphidae</taxon>
        <taxon>Dermatophagoidinae</taxon>
        <taxon>Dermatophagoides</taxon>
    </lineage>
</organism>